<dbReference type="InParanoid" id="K1QNS1"/>
<dbReference type="AlphaFoldDB" id="K1QNS1"/>
<protein>
    <submittedName>
        <fullName evidence="1">Uncharacterized protein</fullName>
    </submittedName>
</protein>
<sequence length="112" mass="12741">MENEQGISCKLEMPEEKQAVWAKGLPEVPKAMFWPGILGGSGESVYVHSDESLMDDGDDERRKDVENYTEWADKISSHARQTIAERKSFFDIKKKGLAPQIRDLEFLKVIAL</sequence>
<dbReference type="EMBL" id="JH816167">
    <property type="protein sequence ID" value="EKC32719.1"/>
    <property type="molecule type" value="Genomic_DNA"/>
</dbReference>
<proteinExistence type="predicted"/>
<name>K1QNS1_MAGGI</name>
<accession>K1QNS1</accession>
<organism evidence="1">
    <name type="scientific">Magallana gigas</name>
    <name type="common">Pacific oyster</name>
    <name type="synonym">Crassostrea gigas</name>
    <dbReference type="NCBI Taxonomy" id="29159"/>
    <lineage>
        <taxon>Eukaryota</taxon>
        <taxon>Metazoa</taxon>
        <taxon>Spiralia</taxon>
        <taxon>Lophotrochozoa</taxon>
        <taxon>Mollusca</taxon>
        <taxon>Bivalvia</taxon>
        <taxon>Autobranchia</taxon>
        <taxon>Pteriomorphia</taxon>
        <taxon>Ostreida</taxon>
        <taxon>Ostreoidea</taxon>
        <taxon>Ostreidae</taxon>
        <taxon>Magallana</taxon>
    </lineage>
</organism>
<evidence type="ECO:0000313" key="1">
    <source>
        <dbReference type="EMBL" id="EKC32719.1"/>
    </source>
</evidence>
<reference evidence="1" key="1">
    <citation type="journal article" date="2012" name="Nature">
        <title>The oyster genome reveals stress adaptation and complexity of shell formation.</title>
        <authorList>
            <person name="Zhang G."/>
            <person name="Fang X."/>
            <person name="Guo X."/>
            <person name="Li L."/>
            <person name="Luo R."/>
            <person name="Xu F."/>
            <person name="Yang P."/>
            <person name="Zhang L."/>
            <person name="Wang X."/>
            <person name="Qi H."/>
            <person name="Xiong Z."/>
            <person name="Que H."/>
            <person name="Xie Y."/>
            <person name="Holland P.W."/>
            <person name="Paps J."/>
            <person name="Zhu Y."/>
            <person name="Wu F."/>
            <person name="Chen Y."/>
            <person name="Wang J."/>
            <person name="Peng C."/>
            <person name="Meng J."/>
            <person name="Yang L."/>
            <person name="Liu J."/>
            <person name="Wen B."/>
            <person name="Zhang N."/>
            <person name="Huang Z."/>
            <person name="Zhu Q."/>
            <person name="Feng Y."/>
            <person name="Mount A."/>
            <person name="Hedgecock D."/>
            <person name="Xu Z."/>
            <person name="Liu Y."/>
            <person name="Domazet-Loso T."/>
            <person name="Du Y."/>
            <person name="Sun X."/>
            <person name="Zhang S."/>
            <person name="Liu B."/>
            <person name="Cheng P."/>
            <person name="Jiang X."/>
            <person name="Li J."/>
            <person name="Fan D."/>
            <person name="Wang W."/>
            <person name="Fu W."/>
            <person name="Wang T."/>
            <person name="Wang B."/>
            <person name="Zhang J."/>
            <person name="Peng Z."/>
            <person name="Li Y."/>
            <person name="Li N."/>
            <person name="Wang J."/>
            <person name="Chen M."/>
            <person name="He Y."/>
            <person name="Tan F."/>
            <person name="Song X."/>
            <person name="Zheng Q."/>
            <person name="Huang R."/>
            <person name="Yang H."/>
            <person name="Du X."/>
            <person name="Chen L."/>
            <person name="Yang M."/>
            <person name="Gaffney P.M."/>
            <person name="Wang S."/>
            <person name="Luo L."/>
            <person name="She Z."/>
            <person name="Ming Y."/>
            <person name="Huang W."/>
            <person name="Zhang S."/>
            <person name="Huang B."/>
            <person name="Zhang Y."/>
            <person name="Qu T."/>
            <person name="Ni P."/>
            <person name="Miao G."/>
            <person name="Wang J."/>
            <person name="Wang Q."/>
            <person name="Steinberg C.E."/>
            <person name="Wang H."/>
            <person name="Li N."/>
            <person name="Qian L."/>
            <person name="Zhang G."/>
            <person name="Li Y."/>
            <person name="Yang H."/>
            <person name="Liu X."/>
            <person name="Wang J."/>
            <person name="Yin Y."/>
            <person name="Wang J."/>
        </authorList>
    </citation>
    <scope>NUCLEOTIDE SEQUENCE [LARGE SCALE GENOMIC DNA]</scope>
    <source>
        <strain evidence="1">05x7-T-G4-1.051#20</strain>
    </source>
</reference>
<gene>
    <name evidence="1" type="ORF">CGI_10024099</name>
</gene>
<dbReference type="HOGENOM" id="CLU_2148280_0_0_1"/>